<sequence length="319" mass="34661">MSRSQRLFDLLSVLRTRGRTTVAELADDLQVSTRTVHRDLASLSEIGVPVVTEPGRYGGVSVLPGGRFQVSGMSAREKDLLRISGLDAGRAAELGHEALARSAVGKLGETDSGRAAVLPLSQVVTVDNRPWFSGVRPSVDVAALAEDIRTGHRLSITYRRSGEDAAEERLVDPYGLLGRGGRWYLVADRDGTPRQYAVERLVAWAVVDAPKRLRPGATLASVVEQLARNLERPQETVVVTAELHRGRLDIARRILGSRLIAVENSADADTVKISVEYAEIGGVRQLLQFGDSIEVTGPEEARRLVVDLSRAILARYGET</sequence>
<keyword evidence="2" id="KW-0238">DNA-binding</keyword>
<evidence type="ECO:0000256" key="3">
    <source>
        <dbReference type="ARBA" id="ARBA00023163"/>
    </source>
</evidence>
<reference evidence="6" key="1">
    <citation type="submission" date="2017-11" db="EMBL/GenBank/DDBJ databases">
        <title>Otitis media/interna in a cat caused by the recently described species Corynebacterium provencense.</title>
        <authorList>
            <person name="Kittl S."/>
            <person name="Brodard I."/>
            <person name="Rychener L."/>
            <person name="Jores J."/>
            <person name="Roosje P."/>
            <person name="Gobeli Brawand S."/>
        </authorList>
    </citation>
    <scope>NUCLEOTIDE SEQUENCE [LARGE SCALE GENOMIC DNA]</scope>
    <source>
        <strain evidence="6">17KM38</strain>
    </source>
</reference>
<dbReference type="Gene3D" id="1.10.10.10">
    <property type="entry name" value="Winged helix-like DNA-binding domain superfamily/Winged helix DNA-binding domain"/>
    <property type="match status" value="1"/>
</dbReference>
<gene>
    <name evidence="5" type="ORF">Csp1_15690</name>
</gene>
<dbReference type="Proteomes" id="UP000247696">
    <property type="component" value="Chromosome"/>
</dbReference>
<dbReference type="AlphaFoldDB" id="A0A2Z3YUW1"/>
<dbReference type="PROSITE" id="PS00894">
    <property type="entry name" value="HTH_DEOR_1"/>
    <property type="match status" value="1"/>
</dbReference>
<dbReference type="InterPro" id="IPR026881">
    <property type="entry name" value="WYL_dom"/>
</dbReference>
<dbReference type="KEGG" id="cpre:Csp1_15690"/>
<dbReference type="GO" id="GO:0003700">
    <property type="term" value="F:DNA-binding transcription factor activity"/>
    <property type="evidence" value="ECO:0007669"/>
    <property type="project" value="InterPro"/>
</dbReference>
<dbReference type="InterPro" id="IPR051534">
    <property type="entry name" value="CBASS_pafABC_assoc_protein"/>
</dbReference>
<feature type="domain" description="HTH deoR-type" evidence="4">
    <location>
        <begin position="3"/>
        <end position="69"/>
    </location>
</feature>
<accession>A0A2Z3YUW1</accession>
<keyword evidence="1" id="KW-0805">Transcription regulation</keyword>
<dbReference type="PANTHER" id="PTHR34580:SF1">
    <property type="entry name" value="PROTEIN PAFC"/>
    <property type="match status" value="1"/>
</dbReference>
<evidence type="ECO:0000256" key="2">
    <source>
        <dbReference type="ARBA" id="ARBA00023125"/>
    </source>
</evidence>
<evidence type="ECO:0000256" key="1">
    <source>
        <dbReference type="ARBA" id="ARBA00023015"/>
    </source>
</evidence>
<dbReference type="OrthoDB" id="3171994at2"/>
<dbReference type="Pfam" id="PF08279">
    <property type="entry name" value="HTH_11"/>
    <property type="match status" value="1"/>
</dbReference>
<dbReference type="SUPFAM" id="SSF46785">
    <property type="entry name" value="Winged helix' DNA-binding domain"/>
    <property type="match status" value="1"/>
</dbReference>
<dbReference type="InterPro" id="IPR013196">
    <property type="entry name" value="HTH_11"/>
</dbReference>
<evidence type="ECO:0000313" key="5">
    <source>
        <dbReference type="EMBL" id="AWT26354.1"/>
    </source>
</evidence>
<dbReference type="PROSITE" id="PS51000">
    <property type="entry name" value="HTH_DEOR_2"/>
    <property type="match status" value="1"/>
</dbReference>
<evidence type="ECO:0000259" key="4">
    <source>
        <dbReference type="PROSITE" id="PS51000"/>
    </source>
</evidence>
<dbReference type="EMBL" id="CP024988">
    <property type="protein sequence ID" value="AWT26354.1"/>
    <property type="molecule type" value="Genomic_DNA"/>
</dbReference>
<dbReference type="PROSITE" id="PS52050">
    <property type="entry name" value="WYL"/>
    <property type="match status" value="1"/>
</dbReference>
<proteinExistence type="predicted"/>
<evidence type="ECO:0000313" key="6">
    <source>
        <dbReference type="Proteomes" id="UP000247696"/>
    </source>
</evidence>
<dbReference type="InterPro" id="IPR018356">
    <property type="entry name" value="Tscrpt_reg_HTH_DeoR_CS"/>
</dbReference>
<organism evidence="5 6">
    <name type="scientific">Corynebacterium provencense</name>
    <dbReference type="NCBI Taxonomy" id="1737425"/>
    <lineage>
        <taxon>Bacteria</taxon>
        <taxon>Bacillati</taxon>
        <taxon>Actinomycetota</taxon>
        <taxon>Actinomycetes</taxon>
        <taxon>Mycobacteriales</taxon>
        <taxon>Corynebacteriaceae</taxon>
        <taxon>Corynebacterium</taxon>
    </lineage>
</organism>
<dbReference type="InterPro" id="IPR036390">
    <property type="entry name" value="WH_DNA-bd_sf"/>
</dbReference>
<keyword evidence="3" id="KW-0804">Transcription</keyword>
<keyword evidence="6" id="KW-1185">Reference proteome</keyword>
<dbReference type="InterPro" id="IPR028349">
    <property type="entry name" value="PafC-like"/>
</dbReference>
<dbReference type="GO" id="GO:0003677">
    <property type="term" value="F:DNA binding"/>
    <property type="evidence" value="ECO:0007669"/>
    <property type="project" value="UniProtKB-KW"/>
</dbReference>
<dbReference type="Pfam" id="PF13280">
    <property type="entry name" value="WYL"/>
    <property type="match status" value="1"/>
</dbReference>
<dbReference type="InterPro" id="IPR036388">
    <property type="entry name" value="WH-like_DNA-bd_sf"/>
</dbReference>
<dbReference type="RefSeq" id="WP_110481499.1">
    <property type="nucleotide sequence ID" value="NZ_CP024988.1"/>
</dbReference>
<protein>
    <recommendedName>
        <fullName evidence="4">HTH deoR-type domain-containing protein</fullName>
    </recommendedName>
</protein>
<dbReference type="PANTHER" id="PTHR34580">
    <property type="match status" value="1"/>
</dbReference>
<dbReference type="PIRSF" id="PIRSF016838">
    <property type="entry name" value="PafC"/>
    <property type="match status" value="1"/>
</dbReference>
<name>A0A2Z3YUW1_9CORY</name>
<dbReference type="InterPro" id="IPR001034">
    <property type="entry name" value="DeoR_HTH"/>
</dbReference>